<proteinExistence type="predicted"/>
<feature type="region of interest" description="Disordered" evidence="1">
    <location>
        <begin position="452"/>
        <end position="564"/>
    </location>
</feature>
<organism evidence="2 3">
    <name type="scientific">Aldrovandia affinis</name>
    <dbReference type="NCBI Taxonomy" id="143900"/>
    <lineage>
        <taxon>Eukaryota</taxon>
        <taxon>Metazoa</taxon>
        <taxon>Chordata</taxon>
        <taxon>Craniata</taxon>
        <taxon>Vertebrata</taxon>
        <taxon>Euteleostomi</taxon>
        <taxon>Actinopterygii</taxon>
        <taxon>Neopterygii</taxon>
        <taxon>Teleostei</taxon>
        <taxon>Notacanthiformes</taxon>
        <taxon>Halosauridae</taxon>
        <taxon>Aldrovandia</taxon>
    </lineage>
</organism>
<evidence type="ECO:0000313" key="3">
    <source>
        <dbReference type="Proteomes" id="UP001221898"/>
    </source>
</evidence>
<dbReference type="Proteomes" id="UP001221898">
    <property type="component" value="Unassembled WGS sequence"/>
</dbReference>
<reference evidence="2" key="1">
    <citation type="journal article" date="2023" name="Science">
        <title>Genome structures resolve the early diversification of teleost fishes.</title>
        <authorList>
            <person name="Parey E."/>
            <person name="Louis A."/>
            <person name="Montfort J."/>
            <person name="Bouchez O."/>
            <person name="Roques C."/>
            <person name="Iampietro C."/>
            <person name="Lluch J."/>
            <person name="Castinel A."/>
            <person name="Donnadieu C."/>
            <person name="Desvignes T."/>
            <person name="Floi Bucao C."/>
            <person name="Jouanno E."/>
            <person name="Wen M."/>
            <person name="Mejri S."/>
            <person name="Dirks R."/>
            <person name="Jansen H."/>
            <person name="Henkel C."/>
            <person name="Chen W.J."/>
            <person name="Zahm M."/>
            <person name="Cabau C."/>
            <person name="Klopp C."/>
            <person name="Thompson A.W."/>
            <person name="Robinson-Rechavi M."/>
            <person name="Braasch I."/>
            <person name="Lecointre G."/>
            <person name="Bobe J."/>
            <person name="Postlethwait J.H."/>
            <person name="Berthelot C."/>
            <person name="Roest Crollius H."/>
            <person name="Guiguen Y."/>
        </authorList>
    </citation>
    <scope>NUCLEOTIDE SEQUENCE</scope>
    <source>
        <strain evidence="2">NC1722</strain>
    </source>
</reference>
<name>A0AAD7WQ13_9TELE</name>
<dbReference type="Pfam" id="PF15091">
    <property type="entry name" value="DUF4554"/>
    <property type="match status" value="1"/>
</dbReference>
<dbReference type="InterPro" id="IPR028040">
    <property type="entry name" value="TopoVIB-like"/>
</dbReference>
<gene>
    <name evidence="2" type="ORF">AAFF_G00321970</name>
</gene>
<sequence length="594" mass="65567">MQKEIQQVVGLLMAQVRRGWQRGSRVMDGGLLVAVSAEPDTSSSERLKCTVAAAGWWCSGVTVAEIMQEVGKRLPSSVTLSSPADPEELSVFAETCGALHFLLSVQVEEGRQSVKAGFFKTEQFLHRLSLVHGQVEIHFILKVNKTVSKQIFRADSRFVFEGGRVLMDSALCLRCPLSLGPGPRCGRLHPVLGRAVPLLLPPELAETGLCGETSLLPLAALSPCLEQYPNRPARLAEIRISFTHHSRLESVAILWFCVAHGEGPMDFLCRLAGALSWEDFGLSGVRCAERQSKEGGLCSEAVYAVDRERSQMAETEQNPTTEQALTLFLFIQHSDPFHSQLSDYIASEEVLEQHLDRILLHNEERLRPALHSVLQSALMGSLKRIKARGKIMSSLPVILNSLSTVVTSSSSLDFRTACLDRMKIRDTRELAVRLHQTLQKVTEGRFLLSRKCDNNKPCPPASSGAEDVSDRTEAKARGEGEQEQTHAGLSHPNQEVIPAVPQTPTGQVSCSGKRPWAEEQDSCQAPLKQQPTRSPRRALCPLQHPQSPHGPLVHAGPPHGEEKEEDMLWLQEVSNMSDWEYESGEPISTWTTSL</sequence>
<dbReference type="GO" id="GO:0042138">
    <property type="term" value="P:meiotic DNA double-strand break formation"/>
    <property type="evidence" value="ECO:0007669"/>
    <property type="project" value="InterPro"/>
</dbReference>
<dbReference type="EMBL" id="JAINUG010000049">
    <property type="protein sequence ID" value="KAJ8405206.1"/>
    <property type="molecule type" value="Genomic_DNA"/>
</dbReference>
<evidence type="ECO:0000256" key="1">
    <source>
        <dbReference type="SAM" id="MobiDB-lite"/>
    </source>
</evidence>
<feature type="compositionally biased region" description="Basic and acidic residues" evidence="1">
    <location>
        <begin position="468"/>
        <end position="484"/>
    </location>
</feature>
<comment type="caution">
    <text evidence="2">The sequence shown here is derived from an EMBL/GenBank/DDBJ whole genome shotgun (WGS) entry which is preliminary data.</text>
</comment>
<keyword evidence="3" id="KW-1185">Reference proteome</keyword>
<protein>
    <submittedName>
        <fullName evidence="2">Uncharacterized protein</fullName>
    </submittedName>
</protein>
<dbReference type="AlphaFoldDB" id="A0AAD7WQ13"/>
<evidence type="ECO:0000313" key="2">
    <source>
        <dbReference type="EMBL" id="KAJ8405206.1"/>
    </source>
</evidence>
<dbReference type="PANTHER" id="PTHR14652:SF2">
    <property type="entry name" value="TYPE 2 DNA TOPOISOMERASE 6 SUBUNIT B-LIKE"/>
    <property type="match status" value="1"/>
</dbReference>
<accession>A0AAD7WQ13</accession>
<dbReference type="PANTHER" id="PTHR14652">
    <property type="entry name" value="TYPE 2 DNA TOPOISOMERASE 6 SUBUNIT B-LIKE"/>
    <property type="match status" value="1"/>
</dbReference>